<reference evidence="8 9" key="1">
    <citation type="submission" date="2017-02" db="EMBL/GenBank/DDBJ databases">
        <title>Legionella quilivanii strain from human: case report and whole genome sequencing analysis.</title>
        <authorList>
            <person name="Lalancette C."/>
            <person name="Leduc J.-M."/>
            <person name="Levesque S."/>
            <person name="Fournier E."/>
            <person name="Saoud J."/>
            <person name="Faucher S.P."/>
            <person name="Bernard K."/>
            <person name="Martineau C."/>
            <person name="Longtin J."/>
        </authorList>
    </citation>
    <scope>NUCLEOTIDE SEQUENCE [LARGE SCALE GENOMIC DNA]</scope>
    <source>
        <strain evidence="8 9">ID143958</strain>
    </source>
</reference>
<dbReference type="SUPFAM" id="SSF47598">
    <property type="entry name" value="Ribbon-helix-helix"/>
    <property type="match status" value="1"/>
</dbReference>
<evidence type="ECO:0000313" key="8">
    <source>
        <dbReference type="EMBL" id="RAP37110.1"/>
    </source>
</evidence>
<dbReference type="Gene3D" id="1.20.5.780">
    <property type="entry name" value="Single helix bin"/>
    <property type="match status" value="1"/>
</dbReference>
<evidence type="ECO:0000256" key="6">
    <source>
        <dbReference type="ARBA" id="ARBA00049988"/>
    </source>
</evidence>
<feature type="compositionally biased region" description="Basic and acidic residues" evidence="7">
    <location>
        <begin position="1"/>
        <end position="20"/>
    </location>
</feature>
<evidence type="ECO:0000256" key="1">
    <source>
        <dbReference type="ARBA" id="ARBA00022491"/>
    </source>
</evidence>
<proteinExistence type="inferred from homology"/>
<feature type="region of interest" description="Disordered" evidence="7">
    <location>
        <begin position="107"/>
        <end position="127"/>
    </location>
</feature>
<dbReference type="InterPro" id="IPR010985">
    <property type="entry name" value="Ribbon_hlx_hlx"/>
</dbReference>
<evidence type="ECO:0000256" key="4">
    <source>
        <dbReference type="ARBA" id="ARBA00023125"/>
    </source>
</evidence>
<sequence>MTDARKVEHTKAPVAKDQRRVKSTHKSTQSRTASAKNSRLGFRASETQAKIIRMASELSHKSLTDFIMDSAYQAAEKVILDQRLFMVSEDVFNKFSEILNRPQQENEGLKDLFSLSSPWDQNDVKKT</sequence>
<name>A0A364LKI6_9GAMM</name>
<feature type="region of interest" description="Disordered" evidence="7">
    <location>
        <begin position="1"/>
        <end position="41"/>
    </location>
</feature>
<accession>A0A364LKI6</accession>
<protein>
    <recommendedName>
        <fullName evidence="10">DUF1778 domain-containing protein</fullName>
    </recommendedName>
</protein>
<dbReference type="EMBL" id="MVJN01000004">
    <property type="protein sequence ID" value="RAP37110.1"/>
    <property type="molecule type" value="Genomic_DNA"/>
</dbReference>
<comment type="caution">
    <text evidence="8">The sequence shown here is derived from an EMBL/GenBank/DDBJ whole genome shotgun (WGS) entry which is preliminary data.</text>
</comment>
<evidence type="ECO:0000313" key="9">
    <source>
        <dbReference type="Proteomes" id="UP000249458"/>
    </source>
</evidence>
<evidence type="ECO:0000256" key="5">
    <source>
        <dbReference type="ARBA" id="ARBA00023163"/>
    </source>
</evidence>
<evidence type="ECO:0008006" key="10">
    <source>
        <dbReference type="Google" id="ProtNLM"/>
    </source>
</evidence>
<keyword evidence="2" id="KW-1277">Toxin-antitoxin system</keyword>
<dbReference type="AlphaFoldDB" id="A0A364LKI6"/>
<gene>
    <name evidence="8" type="ORF">B1207_06730</name>
</gene>
<dbReference type="PANTHER" id="PTHR35401">
    <property type="entry name" value="COPG FAMILY HELIX-TURN-HELIX PROTEIN-RELATED-RELATED"/>
    <property type="match status" value="1"/>
</dbReference>
<keyword evidence="3" id="KW-0805">Transcription regulation</keyword>
<dbReference type="GO" id="GO:0006355">
    <property type="term" value="P:regulation of DNA-templated transcription"/>
    <property type="evidence" value="ECO:0007669"/>
    <property type="project" value="InterPro"/>
</dbReference>
<evidence type="ECO:0000256" key="7">
    <source>
        <dbReference type="SAM" id="MobiDB-lite"/>
    </source>
</evidence>
<keyword evidence="4" id="KW-0238">DNA-binding</keyword>
<evidence type="ECO:0000256" key="2">
    <source>
        <dbReference type="ARBA" id="ARBA00022649"/>
    </source>
</evidence>
<dbReference type="Proteomes" id="UP000249458">
    <property type="component" value="Unassembled WGS sequence"/>
</dbReference>
<dbReference type="Pfam" id="PF08681">
    <property type="entry name" value="TacA1"/>
    <property type="match status" value="1"/>
</dbReference>
<comment type="similarity">
    <text evidence="6">Belongs to the TacA antitoxin family.</text>
</comment>
<dbReference type="PANTHER" id="PTHR35401:SF1">
    <property type="entry name" value="CYTOPLASMIC PROTEIN"/>
    <property type="match status" value="1"/>
</dbReference>
<keyword evidence="1" id="KW-0678">Repressor</keyword>
<evidence type="ECO:0000256" key="3">
    <source>
        <dbReference type="ARBA" id="ARBA00023015"/>
    </source>
</evidence>
<dbReference type="GO" id="GO:0003677">
    <property type="term" value="F:DNA binding"/>
    <property type="evidence" value="ECO:0007669"/>
    <property type="project" value="UniProtKB-KW"/>
</dbReference>
<feature type="compositionally biased region" description="Polar residues" evidence="7">
    <location>
        <begin position="26"/>
        <end position="37"/>
    </location>
</feature>
<dbReference type="InterPro" id="IPR014795">
    <property type="entry name" value="TacA_1-like"/>
</dbReference>
<organism evidence="8 9">
    <name type="scientific">Legionella quinlivanii</name>
    <dbReference type="NCBI Taxonomy" id="45073"/>
    <lineage>
        <taxon>Bacteria</taxon>
        <taxon>Pseudomonadati</taxon>
        <taxon>Pseudomonadota</taxon>
        <taxon>Gammaproteobacteria</taxon>
        <taxon>Legionellales</taxon>
        <taxon>Legionellaceae</taxon>
        <taxon>Legionella</taxon>
    </lineage>
</organism>
<keyword evidence="5" id="KW-0804">Transcription</keyword>